<organism evidence="1 2">
    <name type="scientific">Solemya pervernicosa gill symbiont</name>
    <dbReference type="NCBI Taxonomy" id="642797"/>
    <lineage>
        <taxon>Bacteria</taxon>
        <taxon>Pseudomonadati</taxon>
        <taxon>Pseudomonadota</taxon>
        <taxon>Gammaproteobacteria</taxon>
        <taxon>sulfur-oxidizing symbionts</taxon>
    </lineage>
</organism>
<gene>
    <name evidence="1" type="ORF">BOW53_02995</name>
</gene>
<proteinExistence type="predicted"/>
<dbReference type="OrthoDB" id="2043985at2"/>
<dbReference type="Proteomes" id="UP000191110">
    <property type="component" value="Unassembled WGS sequence"/>
</dbReference>
<keyword evidence="2" id="KW-1185">Reference proteome</keyword>
<dbReference type="EMBL" id="MPRL01000007">
    <property type="protein sequence ID" value="OOZ41661.1"/>
    <property type="molecule type" value="Genomic_DNA"/>
</dbReference>
<evidence type="ECO:0000313" key="2">
    <source>
        <dbReference type="Proteomes" id="UP000191110"/>
    </source>
</evidence>
<comment type="caution">
    <text evidence="1">The sequence shown here is derived from an EMBL/GenBank/DDBJ whole genome shotgun (WGS) entry which is preliminary data.</text>
</comment>
<evidence type="ECO:0000313" key="1">
    <source>
        <dbReference type="EMBL" id="OOZ41661.1"/>
    </source>
</evidence>
<dbReference type="PIRSF" id="PIRSF016624">
    <property type="entry name" value="Mu_prophg_I"/>
    <property type="match status" value="1"/>
</dbReference>
<dbReference type="Pfam" id="PF10123">
    <property type="entry name" value="Mu-like_Pro"/>
    <property type="match status" value="1"/>
</dbReference>
<reference evidence="1 2" key="1">
    <citation type="submission" date="2016-11" db="EMBL/GenBank/DDBJ databases">
        <title>Mixed transmission modes and dynamic genome evolution in an obligate animal-bacterial symbiosis.</title>
        <authorList>
            <person name="Russell S.L."/>
            <person name="Corbett-Detig R.B."/>
            <person name="Cavanaugh C.M."/>
        </authorList>
    </citation>
    <scope>NUCLEOTIDE SEQUENCE [LARGE SCALE GENOMIC DNA]</scope>
    <source>
        <strain evidence="1">Sveles-Q1</strain>
    </source>
</reference>
<protein>
    <recommendedName>
        <fullName evidence="3">Mu-like prophage I protein</fullName>
    </recommendedName>
</protein>
<accession>A0A1T2L997</accession>
<dbReference type="AlphaFoldDB" id="A0A1T2L997"/>
<evidence type="ECO:0008006" key="3">
    <source>
        <dbReference type="Google" id="ProtNLM"/>
    </source>
</evidence>
<dbReference type="InterPro" id="IPR012106">
    <property type="entry name" value="Phage_Mu_Gp1"/>
</dbReference>
<sequence length="337" mass="36434">MCHALAPTERVALCFELPTDGSVPEWVELIPAGPEVIGRDKRAWLNDNPQGVLDYLHALQQEAGRDLPFDWEHATELKAPQGEKAPATGWGKAFEIRDGAIWARVEWTENGRNAIAAKEYRYLSPVLVFEKATRRIVGLSSVGLTNRPNLHLTALNREANPGSIDHEETAMKEILKALGLSDDATNEDALNAIEKINGDLQTALNSAGAAPSLDKFIPRGDYEAAVERANNAEQQLADRDQAQLDTDIETAINSALEAGKITPATKEYHTAACREEGGLDRFKAFVESAPVVAPDSALGGKEIPDGSGKATALNAETQEISEIFGNTAEDLEKFGQA</sequence>
<name>A0A1T2L997_9GAMM</name>